<comment type="caution">
    <text evidence="4">The sequence shown here is derived from an EMBL/GenBank/DDBJ whole genome shotgun (WGS) entry which is preliminary data.</text>
</comment>
<reference evidence="4 5" key="2">
    <citation type="journal article" date="2017" name="Front. Plant Sci.">
        <title>Gene Classification and Mining of Molecular Markers Useful in Red Clover (Trifolium pratense) Breeding.</title>
        <authorList>
            <person name="Istvanek J."/>
            <person name="Dluhosova J."/>
            <person name="Dluhos P."/>
            <person name="Patkova L."/>
            <person name="Nedelnik J."/>
            <person name="Repkova J."/>
        </authorList>
    </citation>
    <scope>NUCLEOTIDE SEQUENCE [LARGE SCALE GENOMIC DNA]</scope>
    <source>
        <strain evidence="5">cv. Tatra</strain>
        <tissue evidence="4">Young leaves</tissue>
    </source>
</reference>
<dbReference type="PANTHER" id="PTHR47262:SF1">
    <property type="entry name" value="OS02G0132600 PROTEIN"/>
    <property type="match status" value="1"/>
</dbReference>
<dbReference type="Gene3D" id="1.25.40.10">
    <property type="entry name" value="Tetratricopeptide repeat domain"/>
    <property type="match status" value="4"/>
</dbReference>
<organism evidence="4 5">
    <name type="scientific">Trifolium pratense</name>
    <name type="common">Red clover</name>
    <dbReference type="NCBI Taxonomy" id="57577"/>
    <lineage>
        <taxon>Eukaryota</taxon>
        <taxon>Viridiplantae</taxon>
        <taxon>Streptophyta</taxon>
        <taxon>Embryophyta</taxon>
        <taxon>Tracheophyta</taxon>
        <taxon>Spermatophyta</taxon>
        <taxon>Magnoliopsida</taxon>
        <taxon>eudicotyledons</taxon>
        <taxon>Gunneridae</taxon>
        <taxon>Pentapetalae</taxon>
        <taxon>rosids</taxon>
        <taxon>fabids</taxon>
        <taxon>Fabales</taxon>
        <taxon>Fabaceae</taxon>
        <taxon>Papilionoideae</taxon>
        <taxon>50 kb inversion clade</taxon>
        <taxon>NPAAA clade</taxon>
        <taxon>Hologalegina</taxon>
        <taxon>IRL clade</taxon>
        <taxon>Trifolieae</taxon>
        <taxon>Trifolium</taxon>
    </lineage>
</organism>
<feature type="repeat" description="PPR" evidence="2">
    <location>
        <begin position="391"/>
        <end position="425"/>
    </location>
</feature>
<evidence type="ECO:0000313" key="5">
    <source>
        <dbReference type="Proteomes" id="UP000236291"/>
    </source>
</evidence>
<dbReference type="PANTHER" id="PTHR47262">
    <property type="entry name" value="OS02G0132600 PROTEIN"/>
    <property type="match status" value="1"/>
</dbReference>
<proteinExistence type="predicted"/>
<dbReference type="PROSITE" id="PS51375">
    <property type="entry name" value="PPR"/>
    <property type="match status" value="2"/>
</dbReference>
<reference evidence="4 5" key="1">
    <citation type="journal article" date="2014" name="Am. J. Bot.">
        <title>Genome assembly and annotation for red clover (Trifolium pratense; Fabaceae).</title>
        <authorList>
            <person name="Istvanek J."/>
            <person name="Jaros M."/>
            <person name="Krenek A."/>
            <person name="Repkova J."/>
        </authorList>
    </citation>
    <scope>NUCLEOTIDE SEQUENCE [LARGE SCALE GENOMIC DNA]</scope>
    <source>
        <strain evidence="5">cv. Tatra</strain>
        <tissue evidence="4">Young leaves</tissue>
    </source>
</reference>
<dbReference type="Proteomes" id="UP000236291">
    <property type="component" value="Unassembled WGS sequence"/>
</dbReference>
<sequence length="878" mass="100195">MRAPTVRKLCTLSTLFRSHLQNNPKKNPSSVITSIPCETQQHFQSDLYLSTLKLHGPSPPEDDLPDLDFAPATAQLSNILYTPPVKKLGCEEVDDQEKEKSVLEIPVIRDSLNVDASMRRKDVGRERKQKWIFKYTGDERSDRLMNICARKLGTTATVDVFGRLGRETGLKEYNGLIKVCIKKARATNDENISVEEISKTYYLLKLMRECGFQLEEQTYRPVLEYIIDMGLVQEFQLFYDVIQAGNPSSTSQLGYYEMLLWIRVNNEEMIRDICEYITVEESKDTSALRESYLLALCESDRKTQILDVLKNIDITKITSAKSISNIFQSLGRLLLESDAENLLLDLTACDYDADHVSNFIACYAVSIPNLAVEDIISKIENLHDVLEVLPSSSAYEKLILYCCSTHKVDVALDIVEKMCEAGFKLSTHVLQTIVQICEETYDYILFQRAYEMVNELQEMNFKPTTAMYNAIMAGYFREKNIGGALKVLKHMQDANLKPDSQTFSYLFSNCEKEEDIDKYYQEMKQSGVNPTKQIFMALINGYAACGELEKAKQVVLDKSIQLKYLNEIKSVLVSVLASHGQLSEAVVIYQEIKNAGHLLEPKAVIYLIDEFRHISGELEVLLLLLKELSDLDYWVDGCYRVIQYCVENNHLSTAVDLFKQLKDNFKNDELMTEVLFDGAYSVVAGSESTHLQFGMDLLWAIKDELGLVPSRQCLDFLLSACAQSKDLNNTRLVWREYEVCGYPYNVLSYLRMYQALLASGDHRSAEVILKKIPRDDAEICSLILACQKTYVKIKSLELEKEKQKFKSVEGVKKKKDVKSVEGETKEKKIISIEGEKKKKNVTSVEGSKKKKNVTSVEEEKKKKKKKKKKKATEEKKIE</sequence>
<feature type="region of interest" description="Disordered" evidence="3">
    <location>
        <begin position="837"/>
        <end position="878"/>
    </location>
</feature>
<accession>A0A2K3NVD1</accession>
<dbReference type="AlphaFoldDB" id="A0A2K3NVD1"/>
<name>A0A2K3NVD1_TRIPR</name>
<evidence type="ECO:0000256" key="1">
    <source>
        <dbReference type="ARBA" id="ARBA00022737"/>
    </source>
</evidence>
<evidence type="ECO:0000313" key="4">
    <source>
        <dbReference type="EMBL" id="PNY06985.1"/>
    </source>
</evidence>
<dbReference type="InterPro" id="IPR002885">
    <property type="entry name" value="PPR_rpt"/>
</dbReference>
<dbReference type="Pfam" id="PF01535">
    <property type="entry name" value="PPR"/>
    <property type="match status" value="2"/>
</dbReference>
<feature type="compositionally biased region" description="Basic residues" evidence="3">
    <location>
        <begin position="861"/>
        <end position="870"/>
    </location>
</feature>
<protein>
    <submittedName>
        <fullName evidence="4">PPR containing plant-like protein</fullName>
    </submittedName>
</protein>
<dbReference type="STRING" id="57577.A0A2K3NVD1"/>
<dbReference type="EMBL" id="ASHM01001615">
    <property type="protein sequence ID" value="PNY06985.1"/>
    <property type="molecule type" value="Genomic_DNA"/>
</dbReference>
<evidence type="ECO:0000256" key="2">
    <source>
        <dbReference type="PROSITE-ProRule" id="PRU00708"/>
    </source>
</evidence>
<dbReference type="Pfam" id="PF13041">
    <property type="entry name" value="PPR_2"/>
    <property type="match status" value="1"/>
</dbReference>
<keyword evidence="1" id="KW-0677">Repeat</keyword>
<dbReference type="NCBIfam" id="TIGR00756">
    <property type="entry name" value="PPR"/>
    <property type="match status" value="1"/>
</dbReference>
<gene>
    <name evidence="4" type="ORF">L195_g003468</name>
</gene>
<feature type="repeat" description="PPR" evidence="2">
    <location>
        <begin position="464"/>
        <end position="498"/>
    </location>
</feature>
<dbReference type="InterPro" id="IPR011990">
    <property type="entry name" value="TPR-like_helical_dom_sf"/>
</dbReference>
<evidence type="ECO:0000256" key="3">
    <source>
        <dbReference type="SAM" id="MobiDB-lite"/>
    </source>
</evidence>